<evidence type="ECO:0000256" key="1">
    <source>
        <dbReference type="SAM" id="MobiDB-lite"/>
    </source>
</evidence>
<keyword evidence="3" id="KW-1185">Reference proteome</keyword>
<dbReference type="AlphaFoldDB" id="A0AAQ4E1K8"/>
<accession>A0AAQ4E1K8</accession>
<organism evidence="2 3">
    <name type="scientific">Amblyomma americanum</name>
    <name type="common">Lone star tick</name>
    <dbReference type="NCBI Taxonomy" id="6943"/>
    <lineage>
        <taxon>Eukaryota</taxon>
        <taxon>Metazoa</taxon>
        <taxon>Ecdysozoa</taxon>
        <taxon>Arthropoda</taxon>
        <taxon>Chelicerata</taxon>
        <taxon>Arachnida</taxon>
        <taxon>Acari</taxon>
        <taxon>Parasitiformes</taxon>
        <taxon>Ixodida</taxon>
        <taxon>Ixodoidea</taxon>
        <taxon>Ixodidae</taxon>
        <taxon>Amblyomminae</taxon>
        <taxon>Amblyomma</taxon>
    </lineage>
</organism>
<dbReference type="Proteomes" id="UP001321473">
    <property type="component" value="Unassembled WGS sequence"/>
</dbReference>
<protein>
    <submittedName>
        <fullName evidence="2">Uncharacterized protein</fullName>
    </submittedName>
</protein>
<gene>
    <name evidence="2" type="ORF">V5799_014935</name>
</gene>
<evidence type="ECO:0000313" key="2">
    <source>
        <dbReference type="EMBL" id="KAK8768598.1"/>
    </source>
</evidence>
<evidence type="ECO:0000313" key="3">
    <source>
        <dbReference type="Proteomes" id="UP001321473"/>
    </source>
</evidence>
<reference evidence="2 3" key="1">
    <citation type="journal article" date="2023" name="Arcadia Sci">
        <title>De novo assembly of a long-read Amblyomma americanum tick genome.</title>
        <authorList>
            <person name="Chou S."/>
            <person name="Poskanzer K.E."/>
            <person name="Rollins M."/>
            <person name="Thuy-Boun P.S."/>
        </authorList>
    </citation>
    <scope>NUCLEOTIDE SEQUENCE [LARGE SCALE GENOMIC DNA]</scope>
    <source>
        <strain evidence="2">F_SG_1</strain>
        <tissue evidence="2">Salivary glands</tissue>
    </source>
</reference>
<name>A0AAQ4E1K8_AMBAM</name>
<proteinExistence type="predicted"/>
<dbReference type="EMBL" id="JARKHS020023715">
    <property type="protein sequence ID" value="KAK8768598.1"/>
    <property type="molecule type" value="Genomic_DNA"/>
</dbReference>
<feature type="region of interest" description="Disordered" evidence="1">
    <location>
        <begin position="1"/>
        <end position="20"/>
    </location>
</feature>
<comment type="caution">
    <text evidence="2">The sequence shown here is derived from an EMBL/GenBank/DDBJ whole genome shotgun (WGS) entry which is preliminary data.</text>
</comment>
<sequence>MTDSPTSKKPFLPFSQTSSKFNNDAFQGVHIRRWSRIFFAARECRALIKVWKNEHAKGTAASAGSVRRVLQKEA</sequence>